<keyword evidence="2" id="KW-1003">Cell membrane</keyword>
<comment type="function">
    <text evidence="7">Part of the tripartite ATP-independent periplasmic (TRAP) transport system.</text>
</comment>
<evidence type="ECO:0000256" key="4">
    <source>
        <dbReference type="ARBA" id="ARBA00022692"/>
    </source>
</evidence>
<feature type="transmembrane region" description="Helical" evidence="7">
    <location>
        <begin position="137"/>
        <end position="158"/>
    </location>
</feature>
<organism evidence="9 10">
    <name type="scientific">Salmonella enterica subsp. enterica serovar Adelaide str. A4-669</name>
    <dbReference type="NCBI Taxonomy" id="913063"/>
    <lineage>
        <taxon>Bacteria</taxon>
        <taxon>Pseudomonadati</taxon>
        <taxon>Pseudomonadota</taxon>
        <taxon>Gammaproteobacteria</taxon>
        <taxon>Enterobacterales</taxon>
        <taxon>Enterobacteriaceae</taxon>
        <taxon>Salmonella</taxon>
    </lineage>
</organism>
<feature type="transmembrane region" description="Helical" evidence="7">
    <location>
        <begin position="240"/>
        <end position="257"/>
    </location>
</feature>
<dbReference type="AlphaFoldDB" id="A0A6C8GG21"/>
<comment type="similarity">
    <text evidence="7">Belongs to the TRAP transporter large permease family.</text>
</comment>
<gene>
    <name evidence="9" type="ORF">LTSEADE_5110</name>
</gene>
<dbReference type="NCBIfam" id="TIGR00786">
    <property type="entry name" value="dctM"/>
    <property type="match status" value="1"/>
</dbReference>
<feature type="transmembrane region" description="Helical" evidence="7">
    <location>
        <begin position="170"/>
        <end position="189"/>
    </location>
</feature>
<keyword evidence="4 7" id="KW-0812">Transmembrane</keyword>
<proteinExistence type="inferred from homology"/>
<comment type="subcellular location">
    <subcellularLocation>
        <location evidence="1 7">Cell inner membrane</location>
        <topology evidence="1 7">Multi-pass membrane protein</topology>
    </subcellularLocation>
</comment>
<name>A0A6C8GG21_SALET</name>
<evidence type="ECO:0000256" key="7">
    <source>
        <dbReference type="RuleBase" id="RU369079"/>
    </source>
</evidence>
<dbReference type="GO" id="GO:0005886">
    <property type="term" value="C:plasma membrane"/>
    <property type="evidence" value="ECO:0007669"/>
    <property type="project" value="UniProtKB-SubCell"/>
</dbReference>
<keyword evidence="3 7" id="KW-0997">Cell inner membrane</keyword>
<evidence type="ECO:0000256" key="2">
    <source>
        <dbReference type="ARBA" id="ARBA00022475"/>
    </source>
</evidence>
<dbReference type="NCBIfam" id="NF011634">
    <property type="entry name" value="PRK15060.1"/>
    <property type="match status" value="1"/>
</dbReference>
<feature type="transmembrane region" description="Helical" evidence="7">
    <location>
        <begin position="408"/>
        <end position="431"/>
    </location>
</feature>
<feature type="transmembrane region" description="Helical" evidence="7">
    <location>
        <begin position="368"/>
        <end position="388"/>
    </location>
</feature>
<comment type="subunit">
    <text evidence="7">The complex comprises the extracytoplasmic solute receptor protein and the two transmembrane proteins.</text>
</comment>
<dbReference type="GO" id="GO:0022857">
    <property type="term" value="F:transmembrane transporter activity"/>
    <property type="evidence" value="ECO:0007669"/>
    <property type="project" value="UniProtKB-UniRule"/>
</dbReference>
<reference evidence="9 10" key="1">
    <citation type="journal article" date="2011" name="BMC Genomics">
        <title>Genome sequencing reveals diversification of virulence factor content and possible host adaptation in distinct subpopulations of Salmonella enterica.</title>
        <authorList>
            <person name="den Bakker H.C."/>
            <person name="Moreno Switt A.I."/>
            <person name="Govoni G."/>
            <person name="Cummings C.A."/>
            <person name="Ranieri M.L."/>
            <person name="Degoricija L."/>
            <person name="Hoelzer K."/>
            <person name="Rodriguez-Rivera L.D."/>
            <person name="Brown S."/>
            <person name="Bolchacova E."/>
            <person name="Furtado M.R."/>
            <person name="Wiedmann M."/>
        </authorList>
    </citation>
    <scope>NUCLEOTIDE SEQUENCE [LARGE SCALE GENOMIC DNA]</scope>
    <source>
        <strain evidence="9 10">A4-669</strain>
    </source>
</reference>
<evidence type="ECO:0000313" key="10">
    <source>
        <dbReference type="Proteomes" id="UP000004906"/>
    </source>
</evidence>
<feature type="transmembrane region" description="Helical" evidence="7">
    <location>
        <begin position="54"/>
        <end position="74"/>
    </location>
</feature>
<feature type="domain" description="TRAP C4-dicarboxylate transport system permease DctM subunit" evidence="8">
    <location>
        <begin position="7"/>
        <end position="429"/>
    </location>
</feature>
<comment type="caution">
    <text evidence="9">The sequence shown here is derived from an EMBL/GenBank/DDBJ whole genome shotgun (WGS) entry which is preliminary data.</text>
</comment>
<dbReference type="PIRSF" id="PIRSF006066">
    <property type="entry name" value="HI0050"/>
    <property type="match status" value="1"/>
</dbReference>
<evidence type="ECO:0000259" key="8">
    <source>
        <dbReference type="Pfam" id="PF06808"/>
    </source>
</evidence>
<keyword evidence="7" id="KW-0813">Transport</keyword>
<feature type="transmembrane region" description="Helical" evidence="7">
    <location>
        <begin position="327"/>
        <end position="356"/>
    </location>
</feature>
<dbReference type="EMBL" id="AFCI01001708">
    <property type="protein sequence ID" value="EHC30629.1"/>
    <property type="molecule type" value="Genomic_DNA"/>
</dbReference>
<protein>
    <recommendedName>
        <fullName evidence="7">TRAP transporter large permease protein</fullName>
    </recommendedName>
</protein>
<feature type="transmembrane region" description="Helical" evidence="7">
    <location>
        <begin position="263"/>
        <end position="284"/>
    </location>
</feature>
<evidence type="ECO:0000256" key="6">
    <source>
        <dbReference type="ARBA" id="ARBA00023136"/>
    </source>
</evidence>
<dbReference type="PANTHER" id="PTHR33362:SF4">
    <property type="entry name" value="2,3-DIKETO-L-GULONATE TRAP TRANSPORTER LARGE PERMEASE PROTEIN YIAN"/>
    <property type="match status" value="1"/>
</dbReference>
<feature type="transmembrane region" description="Helical" evidence="7">
    <location>
        <begin position="95"/>
        <end position="125"/>
    </location>
</feature>
<dbReference type="InterPro" id="IPR004681">
    <property type="entry name" value="TRAP_DctM"/>
</dbReference>
<dbReference type="PANTHER" id="PTHR33362">
    <property type="entry name" value="SIALIC ACID TRAP TRANSPORTER PERMEASE PROTEIN SIAT-RELATED"/>
    <property type="match status" value="1"/>
</dbReference>
<feature type="transmembrane region" description="Helical" evidence="7">
    <location>
        <begin position="7"/>
        <end position="34"/>
    </location>
</feature>
<evidence type="ECO:0000256" key="1">
    <source>
        <dbReference type="ARBA" id="ARBA00004429"/>
    </source>
</evidence>
<evidence type="ECO:0000313" key="9">
    <source>
        <dbReference type="EMBL" id="EHC30629.1"/>
    </source>
</evidence>
<evidence type="ECO:0000256" key="3">
    <source>
        <dbReference type="ARBA" id="ARBA00022519"/>
    </source>
</evidence>
<keyword evidence="5 7" id="KW-1133">Transmembrane helix</keyword>
<dbReference type="Pfam" id="PF06808">
    <property type="entry name" value="DctM"/>
    <property type="match status" value="1"/>
</dbReference>
<evidence type="ECO:0000256" key="5">
    <source>
        <dbReference type="ARBA" id="ARBA00022989"/>
    </source>
</evidence>
<accession>A0A6C8GG21</accession>
<keyword evidence="6 7" id="KW-0472">Membrane</keyword>
<feature type="transmembrane region" description="Helical" evidence="7">
    <location>
        <begin position="296"/>
        <end position="315"/>
    </location>
</feature>
<feature type="transmembrane region" description="Helical" evidence="7">
    <location>
        <begin position="209"/>
        <end position="228"/>
    </location>
</feature>
<sequence>MAVVIFLCCLLGGIAIGLPIAWSLLLCGAALMAYLDMFDVQIMAQTLVNGADSFSLLAIPFFVLAGEIMNAGGLSKRIVDLPMKLVGHKPGGLGYVGVIAAMIMASLSGSAVADTAAVAALLVPMMRSANYPINRSVGLIASGGIIAPIIPPSIPFIIFGVSSGLSISKLFMAGIAPGIMMGAALMLTWWWQAGRLNLPSQPKATPREIWQSLVSGIWALFLPVIIIGGFRSGLFTPTEAGAVAAFYALFVAVVIYRELTFSSLYHVLVNAAKTTSVVMFLVAAAVSRHVSGGRGAAAQVSAWLITIAELPMMVSDLLQPLVDSPRLLFIVIMISIMVVGMVMDLTPTVLILTPVLLPLVKEANIDPIYFGVMFIINCSIGLITPPVGNVLNVISGVAKLKFDDAVRGVFPYVAVLMSLLVLFIFIPELIITPLKWIN</sequence>
<dbReference type="InterPro" id="IPR010656">
    <property type="entry name" value="DctM"/>
</dbReference>
<dbReference type="Proteomes" id="UP000004906">
    <property type="component" value="Unassembled WGS sequence"/>
</dbReference>